<dbReference type="InterPro" id="IPR054416">
    <property type="entry name" value="GST_UstS-like_C"/>
</dbReference>
<accession>A0AAN8A5K1</accession>
<evidence type="ECO:0000259" key="1">
    <source>
        <dbReference type="Pfam" id="PF13409"/>
    </source>
</evidence>
<dbReference type="Gene3D" id="1.20.1050.10">
    <property type="match status" value="1"/>
</dbReference>
<organism evidence="3 4">
    <name type="scientific">Elasticomyces elasticus</name>
    <dbReference type="NCBI Taxonomy" id="574655"/>
    <lineage>
        <taxon>Eukaryota</taxon>
        <taxon>Fungi</taxon>
        <taxon>Dikarya</taxon>
        <taxon>Ascomycota</taxon>
        <taxon>Pezizomycotina</taxon>
        <taxon>Dothideomycetes</taxon>
        <taxon>Dothideomycetidae</taxon>
        <taxon>Mycosphaerellales</taxon>
        <taxon>Teratosphaeriaceae</taxon>
        <taxon>Elasticomyces</taxon>
    </lineage>
</organism>
<dbReference type="SUPFAM" id="SSF47616">
    <property type="entry name" value="GST C-terminal domain-like"/>
    <property type="match status" value="1"/>
</dbReference>
<dbReference type="InterPro" id="IPR036282">
    <property type="entry name" value="Glutathione-S-Trfase_C_sf"/>
</dbReference>
<evidence type="ECO:0000313" key="3">
    <source>
        <dbReference type="EMBL" id="KAK5707579.1"/>
    </source>
</evidence>
<dbReference type="Proteomes" id="UP001310594">
    <property type="component" value="Unassembled WGS sequence"/>
</dbReference>
<feature type="domain" description="GST N-terminal" evidence="1">
    <location>
        <begin position="22"/>
        <end position="92"/>
    </location>
</feature>
<evidence type="ECO:0000313" key="4">
    <source>
        <dbReference type="Proteomes" id="UP001310594"/>
    </source>
</evidence>
<dbReference type="EMBL" id="JAVRQU010000001">
    <property type="protein sequence ID" value="KAK5707579.1"/>
    <property type="molecule type" value="Genomic_DNA"/>
</dbReference>
<comment type="caution">
    <text evidence="3">The sequence shown here is derived from an EMBL/GenBank/DDBJ whole genome shotgun (WGS) entry which is preliminary data.</text>
</comment>
<feature type="domain" description="Glutathione S-transferase UstS-like C-terminal" evidence="2">
    <location>
        <begin position="117"/>
        <end position="213"/>
    </location>
</feature>
<dbReference type="Pfam" id="PF13409">
    <property type="entry name" value="GST_N_2"/>
    <property type="match status" value="1"/>
</dbReference>
<gene>
    <name evidence="3" type="ORF">LTR97_000116</name>
</gene>
<protein>
    <recommendedName>
        <fullName evidence="5">GST N-terminal domain-containing protein</fullName>
    </recommendedName>
</protein>
<dbReference type="AlphaFoldDB" id="A0AAN8A5K1"/>
<dbReference type="Pfam" id="PF22041">
    <property type="entry name" value="GST_C_7"/>
    <property type="match status" value="1"/>
</dbReference>
<dbReference type="Gene3D" id="3.40.30.10">
    <property type="entry name" value="Glutaredoxin"/>
    <property type="match status" value="1"/>
</dbReference>
<reference evidence="3" key="1">
    <citation type="submission" date="2023-08" db="EMBL/GenBank/DDBJ databases">
        <title>Black Yeasts Isolated from many extreme environments.</title>
        <authorList>
            <person name="Coleine C."/>
            <person name="Stajich J.E."/>
            <person name="Selbmann L."/>
        </authorList>
    </citation>
    <scope>NUCLEOTIDE SEQUENCE</scope>
    <source>
        <strain evidence="3">CCFEE 5810</strain>
    </source>
</reference>
<dbReference type="InterPro" id="IPR004045">
    <property type="entry name" value="Glutathione_S-Trfase_N"/>
</dbReference>
<name>A0AAN8A5K1_9PEZI</name>
<evidence type="ECO:0000259" key="2">
    <source>
        <dbReference type="Pfam" id="PF22041"/>
    </source>
</evidence>
<proteinExistence type="predicted"/>
<evidence type="ECO:0008006" key="5">
    <source>
        <dbReference type="Google" id="ProtNLM"/>
    </source>
</evidence>
<sequence length="244" mass="27596">MSDELVLYDLPSQQGRCWNMNVWKARLSLNYKGLPYRTEWTEYPDLNDKLSSLGCPPNPPGTNYVDYSSPAARFPDGTFVMDSLRIAHALEKLQPEPSLHLDNGYVDKVFKVIMTTHGALAPNAVVRLPIKVLRPASQEYFRSTRGKRFGMSLEELAKSDKAGETAWKAAEPHLNELKAILAEHADGPYVMGKTVSFADFIIAGYWRMLQILDEGGDLYGRMMKVDASFPTHHEACKQWLERDD</sequence>